<reference evidence="11 12" key="1">
    <citation type="submission" date="2016-10" db="EMBL/GenBank/DDBJ databases">
        <authorList>
            <person name="de Groot N.N."/>
        </authorList>
    </citation>
    <scope>NUCLEOTIDE SEQUENCE [LARGE SCALE GENOMIC DNA]</scope>
    <source>
        <strain evidence="11 12">DSM 569</strain>
    </source>
</reference>
<keyword evidence="5" id="KW-0808">Transferase</keyword>
<keyword evidence="6" id="KW-0598">Phosphotransferase system</keyword>
<dbReference type="PROSITE" id="PS01035">
    <property type="entry name" value="PTS_EIIB_TYPE_1_CYS"/>
    <property type="match status" value="1"/>
</dbReference>
<dbReference type="Gene3D" id="3.30.1360.60">
    <property type="entry name" value="Glucose permease domain IIB"/>
    <property type="match status" value="1"/>
</dbReference>
<keyword evidence="2" id="KW-0813">Transport</keyword>
<dbReference type="GO" id="GO:0090563">
    <property type="term" value="F:protein-phosphocysteine-sugar phosphotransferase activity"/>
    <property type="evidence" value="ECO:0007669"/>
    <property type="project" value="TreeGrafter"/>
</dbReference>
<dbReference type="PANTHER" id="PTHR30009:SF4">
    <property type="entry name" value="PTS SYSTEM N-ACETYLGLUCOSAMINE-SPECIFIC EIICBA COMPONENT"/>
    <property type="match status" value="1"/>
</dbReference>
<dbReference type="FunFam" id="3.30.1360.60:FF:000001">
    <property type="entry name" value="PTS system glucose-specific IIBC component PtsG"/>
    <property type="match status" value="1"/>
</dbReference>
<dbReference type="InterPro" id="IPR001996">
    <property type="entry name" value="PTS_IIB_1"/>
</dbReference>
<dbReference type="GO" id="GO:0015764">
    <property type="term" value="P:N-acetylglucosamine transport"/>
    <property type="evidence" value="ECO:0007669"/>
    <property type="project" value="TreeGrafter"/>
</dbReference>
<dbReference type="PROSITE" id="PS51098">
    <property type="entry name" value="PTS_EIIB_TYPE_1"/>
    <property type="match status" value="1"/>
</dbReference>
<dbReference type="GO" id="GO:0019866">
    <property type="term" value="C:organelle inner membrane"/>
    <property type="evidence" value="ECO:0007669"/>
    <property type="project" value="InterPro"/>
</dbReference>
<protein>
    <submittedName>
        <fullName evidence="11">PTS system N-acetylglucosamine-specific IIB component, Glc family /PTS system N-acetylglucosamine-specific IIC component, Glc family</fullName>
    </submittedName>
</protein>
<keyword evidence="9" id="KW-1133">Transmembrane helix</keyword>
<keyword evidence="3" id="KW-1003">Cell membrane</keyword>
<evidence type="ECO:0000256" key="7">
    <source>
        <dbReference type="ARBA" id="ARBA00022692"/>
    </source>
</evidence>
<dbReference type="CDD" id="cd00212">
    <property type="entry name" value="PTS_IIB_glc"/>
    <property type="match status" value="1"/>
</dbReference>
<organism evidence="11 12">
    <name type="scientific">Thermoanaerobacter thermohydrosulfuricus</name>
    <name type="common">Clostridium thermohydrosulfuricum</name>
    <dbReference type="NCBI Taxonomy" id="1516"/>
    <lineage>
        <taxon>Bacteria</taxon>
        <taxon>Bacillati</taxon>
        <taxon>Bacillota</taxon>
        <taxon>Clostridia</taxon>
        <taxon>Thermoanaerobacterales</taxon>
        <taxon>Thermoanaerobacteraceae</taxon>
        <taxon>Thermoanaerobacter</taxon>
    </lineage>
</organism>
<dbReference type="Proteomes" id="UP000183404">
    <property type="component" value="Unassembled WGS sequence"/>
</dbReference>
<evidence type="ECO:0000256" key="2">
    <source>
        <dbReference type="ARBA" id="ARBA00022448"/>
    </source>
</evidence>
<dbReference type="InterPro" id="IPR036878">
    <property type="entry name" value="Glu_permease_IIB"/>
</dbReference>
<dbReference type="NCBIfam" id="TIGR00826">
    <property type="entry name" value="EIIB_glc"/>
    <property type="match status" value="1"/>
</dbReference>
<evidence type="ECO:0000313" key="11">
    <source>
        <dbReference type="EMBL" id="SDF87326.1"/>
    </source>
</evidence>
<dbReference type="Pfam" id="PF02378">
    <property type="entry name" value="PTS_EIIC"/>
    <property type="match status" value="1"/>
</dbReference>
<keyword evidence="7" id="KW-0812">Transmembrane</keyword>
<dbReference type="Pfam" id="PF00367">
    <property type="entry name" value="PTS_EIIB"/>
    <property type="match status" value="1"/>
</dbReference>
<evidence type="ECO:0000256" key="5">
    <source>
        <dbReference type="ARBA" id="ARBA00022679"/>
    </source>
</evidence>
<evidence type="ECO:0000256" key="8">
    <source>
        <dbReference type="ARBA" id="ARBA00022777"/>
    </source>
</evidence>
<evidence type="ECO:0000313" key="12">
    <source>
        <dbReference type="Proteomes" id="UP000183404"/>
    </source>
</evidence>
<proteinExistence type="predicted"/>
<keyword evidence="10" id="KW-0472">Membrane</keyword>
<dbReference type="InterPro" id="IPR013013">
    <property type="entry name" value="PTS_EIIC_1"/>
</dbReference>
<dbReference type="PROSITE" id="PS51103">
    <property type="entry name" value="PTS_EIIC_TYPE_1"/>
    <property type="match status" value="1"/>
</dbReference>
<dbReference type="SUPFAM" id="SSF55604">
    <property type="entry name" value="Glucose permease domain IIB"/>
    <property type="match status" value="1"/>
</dbReference>
<accession>A0A1G7PM81</accession>
<dbReference type="InterPro" id="IPR003352">
    <property type="entry name" value="PTS_EIIC"/>
</dbReference>
<comment type="subcellular location">
    <subcellularLocation>
        <location evidence="1">Cell membrane</location>
        <topology evidence="1">Multi-pass membrane protein</topology>
    </subcellularLocation>
</comment>
<dbReference type="GO" id="GO:0009401">
    <property type="term" value="P:phosphoenolpyruvate-dependent sugar phosphotransferase system"/>
    <property type="evidence" value="ECO:0007669"/>
    <property type="project" value="UniProtKB-KW"/>
</dbReference>
<gene>
    <name evidence="11" type="ORF">SAMN04244560_01377</name>
</gene>
<sequence length="466" mass="49731">MKWLASVQKLGKALMLPVAVLPAAALLLRLGAPDVFNIPFIMQAGAAVFDNLPLIFAIGIAIGFADGDGVAALAAAVGYFVLTKGATTINKDINMGVLGGILMGIIAGYLYNKYHDIKLPDFLGFFGGKRFVPIVTAFAAIVLAFAMGYVWPPIQNGIYAVGEWIIGAGALGVFVYGVLNRLLIPFGLHHVINSLVWFVFGTFKTAAGKVVTGDLNRFFAGDPTAGTFMAGFYPIMMFGLPAAALAMLAAAKPNQRKAVSGVLISAALTAFLTGITEPIEFSFMFLAPVLYVIHALLTGLSLAITYVLGIKDGFGFSAGLIDYILSYGIATKPLLLLLIGIIYGAIYYVIFYYIIVKFNLPTPGRLEEEAVDQYADMSKSELGDIAAQYVEVLGGAENIQSLEACITRLRLTVKDDTIIDDDKLKKLGATGVMRMGKNALQVIVGTKADLIAQEMKKHMKKAGGKI</sequence>
<dbReference type="InterPro" id="IPR018113">
    <property type="entry name" value="PTrfase_EIIB_Cys"/>
</dbReference>
<evidence type="ECO:0000256" key="4">
    <source>
        <dbReference type="ARBA" id="ARBA00022597"/>
    </source>
</evidence>
<dbReference type="NCBIfam" id="TIGR01998">
    <property type="entry name" value="PTS-II-BC-nag"/>
    <property type="match status" value="1"/>
</dbReference>
<dbReference type="AlphaFoldDB" id="A0A1G7PM81"/>
<dbReference type="GO" id="GO:0015572">
    <property type="term" value="F:N-acetylglucosamine transmembrane transporter activity"/>
    <property type="evidence" value="ECO:0007669"/>
    <property type="project" value="InterPro"/>
</dbReference>
<name>A0A1G7PM81_THETY</name>
<dbReference type="InterPro" id="IPR010974">
    <property type="entry name" value="PTS_IIBC_nag"/>
</dbReference>
<dbReference type="GO" id="GO:0008982">
    <property type="term" value="F:protein-N(PI)-phosphohistidine-sugar phosphotransferase activity"/>
    <property type="evidence" value="ECO:0007669"/>
    <property type="project" value="InterPro"/>
</dbReference>
<dbReference type="GO" id="GO:0016301">
    <property type="term" value="F:kinase activity"/>
    <property type="evidence" value="ECO:0007669"/>
    <property type="project" value="UniProtKB-KW"/>
</dbReference>
<evidence type="ECO:0000256" key="1">
    <source>
        <dbReference type="ARBA" id="ARBA00004651"/>
    </source>
</evidence>
<keyword evidence="4" id="KW-0762">Sugar transport</keyword>
<dbReference type="GO" id="GO:0005886">
    <property type="term" value="C:plasma membrane"/>
    <property type="evidence" value="ECO:0007669"/>
    <property type="project" value="UniProtKB-SubCell"/>
</dbReference>
<dbReference type="PANTHER" id="PTHR30009">
    <property type="entry name" value="CYTOCHROME C-TYPE SYNTHESIS PROTEIN AND PTS TRANSMEMBRANE COMPONENT"/>
    <property type="match status" value="1"/>
</dbReference>
<dbReference type="InterPro" id="IPR050429">
    <property type="entry name" value="PTS_Glucose_EIICBA"/>
</dbReference>
<evidence type="ECO:0000256" key="10">
    <source>
        <dbReference type="ARBA" id="ARBA00023136"/>
    </source>
</evidence>
<evidence type="ECO:0000256" key="3">
    <source>
        <dbReference type="ARBA" id="ARBA00022475"/>
    </source>
</evidence>
<dbReference type="EMBL" id="FNBS01000028">
    <property type="protein sequence ID" value="SDF87326.1"/>
    <property type="molecule type" value="Genomic_DNA"/>
</dbReference>
<evidence type="ECO:0000256" key="9">
    <source>
        <dbReference type="ARBA" id="ARBA00022989"/>
    </source>
</evidence>
<keyword evidence="8" id="KW-0418">Kinase</keyword>
<evidence type="ECO:0000256" key="6">
    <source>
        <dbReference type="ARBA" id="ARBA00022683"/>
    </source>
</evidence>
<dbReference type="RefSeq" id="WP_004402526.1">
    <property type="nucleotide sequence ID" value="NZ_FNBS01000028.1"/>
</dbReference>